<reference evidence="3" key="1">
    <citation type="journal article" date="2023" name="G3 (Bethesda)">
        <title>A reference genome for the long-term kleptoplast-retaining sea slug Elysia crispata morphotype clarki.</title>
        <authorList>
            <person name="Eastman K.E."/>
            <person name="Pendleton A.L."/>
            <person name="Shaikh M.A."/>
            <person name="Suttiyut T."/>
            <person name="Ogas R."/>
            <person name="Tomko P."/>
            <person name="Gavelis G."/>
            <person name="Widhalm J.R."/>
            <person name="Wisecaver J.H."/>
        </authorList>
    </citation>
    <scope>NUCLEOTIDE SEQUENCE</scope>
    <source>
        <strain evidence="3">ECLA1</strain>
    </source>
</reference>
<accession>A0AAE0YDN6</accession>
<feature type="region of interest" description="Disordered" evidence="1">
    <location>
        <begin position="29"/>
        <end position="51"/>
    </location>
</feature>
<organism evidence="3 4">
    <name type="scientific">Elysia crispata</name>
    <name type="common">lettuce slug</name>
    <dbReference type="NCBI Taxonomy" id="231223"/>
    <lineage>
        <taxon>Eukaryota</taxon>
        <taxon>Metazoa</taxon>
        <taxon>Spiralia</taxon>
        <taxon>Lophotrochozoa</taxon>
        <taxon>Mollusca</taxon>
        <taxon>Gastropoda</taxon>
        <taxon>Heterobranchia</taxon>
        <taxon>Euthyneura</taxon>
        <taxon>Panpulmonata</taxon>
        <taxon>Sacoglossa</taxon>
        <taxon>Placobranchoidea</taxon>
        <taxon>Plakobranchidae</taxon>
        <taxon>Elysia</taxon>
    </lineage>
</organism>
<sequence length="125" mass="14161">MGQRHLKFWVVLLQVVLICGLVISFHERSKRDEDGDDDDDDDNDNEDFGEGVVEQYILAREEVEYELEDFYKTAPPGMAPDVNSDAMLELRAARELLMKMKMPPKELADLLEGDPGLGVQDASDM</sequence>
<name>A0AAE0YDN6_9GAST</name>
<keyword evidence="2" id="KW-1133">Transmembrane helix</keyword>
<dbReference type="EMBL" id="JAWDGP010006366">
    <property type="protein sequence ID" value="KAK3742272.1"/>
    <property type="molecule type" value="Genomic_DNA"/>
</dbReference>
<dbReference type="Proteomes" id="UP001283361">
    <property type="component" value="Unassembled WGS sequence"/>
</dbReference>
<evidence type="ECO:0000256" key="2">
    <source>
        <dbReference type="SAM" id="Phobius"/>
    </source>
</evidence>
<keyword evidence="4" id="KW-1185">Reference proteome</keyword>
<evidence type="ECO:0000313" key="4">
    <source>
        <dbReference type="Proteomes" id="UP001283361"/>
    </source>
</evidence>
<evidence type="ECO:0000313" key="3">
    <source>
        <dbReference type="EMBL" id="KAK3742272.1"/>
    </source>
</evidence>
<keyword evidence="2" id="KW-0472">Membrane</keyword>
<comment type="caution">
    <text evidence="3">The sequence shown here is derived from an EMBL/GenBank/DDBJ whole genome shotgun (WGS) entry which is preliminary data.</text>
</comment>
<feature type="compositionally biased region" description="Acidic residues" evidence="1">
    <location>
        <begin position="34"/>
        <end position="49"/>
    </location>
</feature>
<gene>
    <name evidence="3" type="ORF">RRG08_006594</name>
</gene>
<evidence type="ECO:0000256" key="1">
    <source>
        <dbReference type="SAM" id="MobiDB-lite"/>
    </source>
</evidence>
<dbReference type="AlphaFoldDB" id="A0AAE0YDN6"/>
<protein>
    <submittedName>
        <fullName evidence="3">Uncharacterized protein</fullName>
    </submittedName>
</protein>
<proteinExistence type="predicted"/>
<feature type="transmembrane region" description="Helical" evidence="2">
    <location>
        <begin position="6"/>
        <end position="25"/>
    </location>
</feature>
<keyword evidence="2" id="KW-0812">Transmembrane</keyword>